<reference evidence="2" key="1">
    <citation type="submission" date="2014-09" db="EMBL/GenBank/DDBJ databases">
        <title>Genome sequence of the luminous mushroom Mycena chlorophos for searching fungal bioluminescence genes.</title>
        <authorList>
            <person name="Tanaka Y."/>
            <person name="Kasuga D."/>
            <person name="Oba Y."/>
            <person name="Hase S."/>
            <person name="Sato K."/>
            <person name="Oba Y."/>
            <person name="Sakakibara Y."/>
        </authorList>
    </citation>
    <scope>NUCLEOTIDE SEQUENCE</scope>
</reference>
<protein>
    <submittedName>
        <fullName evidence="2">Uncharacterized protein</fullName>
    </submittedName>
</protein>
<dbReference type="Proteomes" id="UP000815677">
    <property type="component" value="Unassembled WGS sequence"/>
</dbReference>
<evidence type="ECO:0000256" key="1">
    <source>
        <dbReference type="SAM" id="MobiDB-lite"/>
    </source>
</evidence>
<evidence type="ECO:0000313" key="3">
    <source>
        <dbReference type="Proteomes" id="UP000815677"/>
    </source>
</evidence>
<evidence type="ECO:0000313" key="2">
    <source>
        <dbReference type="EMBL" id="GAT55407.1"/>
    </source>
</evidence>
<accession>A0ABQ0LWP7</accession>
<feature type="region of interest" description="Disordered" evidence="1">
    <location>
        <begin position="127"/>
        <end position="150"/>
    </location>
</feature>
<dbReference type="EMBL" id="DF849013">
    <property type="protein sequence ID" value="GAT55407.1"/>
    <property type="molecule type" value="Genomic_DNA"/>
</dbReference>
<sequence length="150" mass="16120">MGDALPLAVAVGASGPRREHPKLTLSIGFQSAPLPLPASSSQAQSSIGPAFQFHSSSWANLLATLYRCPWTMPTLAELSPKTTRRLEFCCKPASRRVPRILSNSPSSNLDRRRKLTCSQAGPLKLKTALRASHGGGQRSGNVPDSDARRM</sequence>
<gene>
    <name evidence="2" type="ORF">MCHLO_12182</name>
</gene>
<keyword evidence="3" id="KW-1185">Reference proteome</keyword>
<name>A0ABQ0LWP7_MYCCL</name>
<organism evidence="2 3">
    <name type="scientific">Mycena chlorophos</name>
    <name type="common">Agaric fungus</name>
    <name type="synonym">Agaricus chlorophos</name>
    <dbReference type="NCBI Taxonomy" id="658473"/>
    <lineage>
        <taxon>Eukaryota</taxon>
        <taxon>Fungi</taxon>
        <taxon>Dikarya</taxon>
        <taxon>Basidiomycota</taxon>
        <taxon>Agaricomycotina</taxon>
        <taxon>Agaricomycetes</taxon>
        <taxon>Agaricomycetidae</taxon>
        <taxon>Agaricales</taxon>
        <taxon>Marasmiineae</taxon>
        <taxon>Mycenaceae</taxon>
        <taxon>Mycena</taxon>
    </lineage>
</organism>
<proteinExistence type="predicted"/>